<dbReference type="InterPro" id="IPR002035">
    <property type="entry name" value="VWF_A"/>
</dbReference>
<dbReference type="Pfam" id="PF00515">
    <property type="entry name" value="TPR_1"/>
    <property type="match status" value="1"/>
</dbReference>
<dbReference type="SUPFAM" id="SSF48452">
    <property type="entry name" value="TPR-like"/>
    <property type="match status" value="1"/>
</dbReference>
<proteinExistence type="predicted"/>
<dbReference type="InterPro" id="IPR019734">
    <property type="entry name" value="TPR_rpt"/>
</dbReference>
<comment type="caution">
    <text evidence="5">The sequence shown here is derived from an EMBL/GenBank/DDBJ whole genome shotgun (WGS) entry which is preliminary data.</text>
</comment>
<dbReference type="SMART" id="SM00028">
    <property type="entry name" value="TPR"/>
    <property type="match status" value="1"/>
</dbReference>
<dbReference type="PANTHER" id="PTHR22550:SF14">
    <property type="entry name" value="VWFA DOMAIN-CONTAINING PROTEIN"/>
    <property type="match status" value="1"/>
</dbReference>
<feature type="compositionally biased region" description="Basic and acidic residues" evidence="2">
    <location>
        <begin position="545"/>
        <end position="564"/>
    </location>
</feature>
<evidence type="ECO:0000313" key="5">
    <source>
        <dbReference type="EMBL" id="KMT65818.1"/>
    </source>
</evidence>
<sequence length="651" mass="73191">MADFHFLRPYWFIAILPALISLWALRHYKVKQSGWQKLIPSHLAKHVLVGEDKAGALPIWLIASVWLVIITALAGPTWEKRPQPVYQIESGKVILFDLSLSMRAEDIKPNRLTMARFKAIEIARKIQEGDLGLIGYAGDAFTLSPLTPDNNNIISLLPNLSPELMPVFGSDAELAVSKSIELLQNAGYLQGEIFWLTDGIEHNEANRISKLLAGTQYKLLILGVGTDTGAPIKLTSGELLKDNSGGIVIPKLNSQLLVNLANTSKGVFQAITPDDTDINNLISQVEKSEQIKQQESEEQAAFGDRWLESGPWLVILILPFAAYAFRRGLVYLGLITLGFSLQPQKVEANILDNIWQTADQRAQQALKSEDYQSAESIAASQKLKAAAQFKQGNYEAAVESYQGLNDADSLYNKANALANLGKLDEAIEAFDQALAQRPDFAPAQQNKQLAEQLKQQQENQKNQQNGDQNNSDQQNSEQQNQQNSDQKNSEQQNSSQDQQNSDQNNQQSDEQNQQNSSQQNSDQQQQNAEQQNQTGNESQSDQAEQEERQRQSKAQREKDKEAERQAQQQAAQAEQQEAEQNAEQEEAQQQQVAQARELTEEERQAQEEQQVIQQLLNKVEDDPSYLLRRKMQLEYKKRRHSQPPTGVTKSW</sequence>
<dbReference type="PROSITE" id="PS50293">
    <property type="entry name" value="TPR_REGION"/>
    <property type="match status" value="1"/>
</dbReference>
<dbReference type="InterPro" id="IPR050768">
    <property type="entry name" value="UPF0353/GerABKA_families"/>
</dbReference>
<dbReference type="Gene3D" id="3.40.50.410">
    <property type="entry name" value="von Willebrand factor, type A domain"/>
    <property type="match status" value="1"/>
</dbReference>
<accession>A0A0J8GYL0</accession>
<feature type="transmembrane region" description="Helical" evidence="3">
    <location>
        <begin position="55"/>
        <end position="78"/>
    </location>
</feature>
<feature type="domain" description="VWFA" evidence="4">
    <location>
        <begin position="91"/>
        <end position="285"/>
    </location>
</feature>
<feature type="transmembrane region" description="Helical" evidence="3">
    <location>
        <begin position="6"/>
        <end position="25"/>
    </location>
</feature>
<protein>
    <recommendedName>
        <fullName evidence="4">VWFA domain-containing protein</fullName>
    </recommendedName>
</protein>
<evidence type="ECO:0000256" key="1">
    <source>
        <dbReference type="PROSITE-ProRule" id="PRU00339"/>
    </source>
</evidence>
<dbReference type="RefSeq" id="WP_048691229.1">
    <property type="nucleotide sequence ID" value="NZ_KQ130486.1"/>
</dbReference>
<feature type="compositionally biased region" description="Low complexity" evidence="2">
    <location>
        <begin position="444"/>
        <end position="533"/>
    </location>
</feature>
<dbReference type="InterPro" id="IPR036465">
    <property type="entry name" value="vWFA_dom_sf"/>
</dbReference>
<evidence type="ECO:0000256" key="3">
    <source>
        <dbReference type="SAM" id="Phobius"/>
    </source>
</evidence>
<dbReference type="PANTHER" id="PTHR22550">
    <property type="entry name" value="SPORE GERMINATION PROTEIN"/>
    <property type="match status" value="1"/>
</dbReference>
<feature type="region of interest" description="Disordered" evidence="2">
    <location>
        <begin position="443"/>
        <end position="610"/>
    </location>
</feature>
<dbReference type="OrthoDB" id="9807628at2"/>
<dbReference type="PATRIC" id="fig|1513271.3.peg.1519"/>
<dbReference type="SUPFAM" id="SSF53300">
    <property type="entry name" value="vWA-like"/>
    <property type="match status" value="1"/>
</dbReference>
<dbReference type="STRING" id="1513271.XM47_07420"/>
<evidence type="ECO:0000256" key="2">
    <source>
        <dbReference type="SAM" id="MobiDB-lite"/>
    </source>
</evidence>
<keyword evidence="3" id="KW-0812">Transmembrane</keyword>
<keyword evidence="6" id="KW-1185">Reference proteome</keyword>
<feature type="compositionally biased region" description="Low complexity" evidence="2">
    <location>
        <begin position="587"/>
        <end position="596"/>
    </location>
</feature>
<dbReference type="Gene3D" id="1.25.40.10">
    <property type="entry name" value="Tetratricopeptide repeat domain"/>
    <property type="match status" value="1"/>
</dbReference>
<evidence type="ECO:0000259" key="4">
    <source>
        <dbReference type="PROSITE" id="PS50234"/>
    </source>
</evidence>
<dbReference type="Pfam" id="PF13519">
    <property type="entry name" value="VWA_2"/>
    <property type="match status" value="1"/>
</dbReference>
<name>A0A0J8GYL0_9ALTE</name>
<dbReference type="AlphaFoldDB" id="A0A0J8GYL0"/>
<feature type="compositionally biased region" description="Low complexity" evidence="2">
    <location>
        <begin position="565"/>
        <end position="575"/>
    </location>
</feature>
<reference evidence="5" key="1">
    <citation type="submission" date="2015-04" db="EMBL/GenBank/DDBJ databases">
        <title>Draft Genome Sequence of the Novel Agar-Digesting Marine Bacterium Q1.</title>
        <authorList>
            <person name="Li Y."/>
            <person name="Li D."/>
            <person name="Chen G."/>
            <person name="Du Z."/>
        </authorList>
    </citation>
    <scope>NUCLEOTIDE SEQUENCE [LARGE SCALE GENOMIC DNA]</scope>
    <source>
        <strain evidence="5">Q1</strain>
    </source>
</reference>
<dbReference type="PROSITE" id="PS50234">
    <property type="entry name" value="VWFA"/>
    <property type="match status" value="1"/>
</dbReference>
<organism evidence="5 6">
    <name type="scientific">Catenovulum maritimum</name>
    <dbReference type="NCBI Taxonomy" id="1513271"/>
    <lineage>
        <taxon>Bacteria</taxon>
        <taxon>Pseudomonadati</taxon>
        <taxon>Pseudomonadota</taxon>
        <taxon>Gammaproteobacteria</taxon>
        <taxon>Alteromonadales</taxon>
        <taxon>Alteromonadaceae</taxon>
        <taxon>Catenovulum</taxon>
    </lineage>
</organism>
<evidence type="ECO:0000313" key="6">
    <source>
        <dbReference type="Proteomes" id="UP000037600"/>
    </source>
</evidence>
<dbReference type="InterPro" id="IPR011990">
    <property type="entry name" value="TPR-like_helical_dom_sf"/>
</dbReference>
<gene>
    <name evidence="5" type="ORF">XM47_07420</name>
</gene>
<keyword evidence="3" id="KW-0472">Membrane</keyword>
<keyword evidence="1" id="KW-0802">TPR repeat</keyword>
<dbReference type="EMBL" id="LAZL01000009">
    <property type="protein sequence ID" value="KMT65818.1"/>
    <property type="molecule type" value="Genomic_DNA"/>
</dbReference>
<keyword evidence="3" id="KW-1133">Transmembrane helix</keyword>
<feature type="compositionally biased region" description="Acidic residues" evidence="2">
    <location>
        <begin position="576"/>
        <end position="586"/>
    </location>
</feature>
<feature type="compositionally biased region" description="Basic and acidic residues" evidence="2">
    <location>
        <begin position="597"/>
        <end position="606"/>
    </location>
</feature>
<dbReference type="Proteomes" id="UP000037600">
    <property type="component" value="Unassembled WGS sequence"/>
</dbReference>
<feature type="repeat" description="TPR" evidence="1">
    <location>
        <begin position="407"/>
        <end position="440"/>
    </location>
</feature>
<dbReference type="PROSITE" id="PS50005">
    <property type="entry name" value="TPR"/>
    <property type="match status" value="1"/>
</dbReference>